<sequence length="99" mass="11530">MKRKTHVKVPKNRDGRVSLSFCEDRAQVQALLPIQCRLTEVELTFERFSETLNERYFDVVLCCGGGVEYPEETSPVRYDDHKKAHMRQEQESNPGRLSD</sequence>
<proteinExistence type="predicted"/>
<reference evidence="2" key="2">
    <citation type="submission" date="2020-11" db="EMBL/GenBank/DDBJ databases">
        <authorList>
            <person name="McCartney M.A."/>
            <person name="Auch B."/>
            <person name="Kono T."/>
            <person name="Mallez S."/>
            <person name="Becker A."/>
            <person name="Gohl D.M."/>
            <person name="Silverstein K.A.T."/>
            <person name="Koren S."/>
            <person name="Bechman K.B."/>
            <person name="Herman A."/>
            <person name="Abrahante J.E."/>
            <person name="Garbe J."/>
        </authorList>
    </citation>
    <scope>NUCLEOTIDE SEQUENCE</scope>
    <source>
        <strain evidence="2">Duluth1</strain>
        <tissue evidence="2">Whole animal</tissue>
    </source>
</reference>
<protein>
    <submittedName>
        <fullName evidence="2">Uncharacterized protein</fullName>
    </submittedName>
</protein>
<keyword evidence="3" id="KW-1185">Reference proteome</keyword>
<organism evidence="2 3">
    <name type="scientific">Dreissena polymorpha</name>
    <name type="common">Zebra mussel</name>
    <name type="synonym">Mytilus polymorpha</name>
    <dbReference type="NCBI Taxonomy" id="45954"/>
    <lineage>
        <taxon>Eukaryota</taxon>
        <taxon>Metazoa</taxon>
        <taxon>Spiralia</taxon>
        <taxon>Lophotrochozoa</taxon>
        <taxon>Mollusca</taxon>
        <taxon>Bivalvia</taxon>
        <taxon>Autobranchia</taxon>
        <taxon>Heteroconchia</taxon>
        <taxon>Euheterodonta</taxon>
        <taxon>Imparidentia</taxon>
        <taxon>Neoheterodontei</taxon>
        <taxon>Myida</taxon>
        <taxon>Dreissenoidea</taxon>
        <taxon>Dreissenidae</taxon>
        <taxon>Dreissena</taxon>
    </lineage>
</organism>
<reference evidence="2" key="1">
    <citation type="journal article" date="2019" name="bioRxiv">
        <title>The Genome of the Zebra Mussel, Dreissena polymorpha: A Resource for Invasive Species Research.</title>
        <authorList>
            <person name="McCartney M.A."/>
            <person name="Auch B."/>
            <person name="Kono T."/>
            <person name="Mallez S."/>
            <person name="Zhang Y."/>
            <person name="Obille A."/>
            <person name="Becker A."/>
            <person name="Abrahante J.E."/>
            <person name="Garbe J."/>
            <person name="Badalamenti J.P."/>
            <person name="Herman A."/>
            <person name="Mangelson H."/>
            <person name="Liachko I."/>
            <person name="Sullivan S."/>
            <person name="Sone E.D."/>
            <person name="Koren S."/>
            <person name="Silverstein K.A.T."/>
            <person name="Beckman K.B."/>
            <person name="Gohl D.M."/>
        </authorList>
    </citation>
    <scope>NUCLEOTIDE SEQUENCE</scope>
    <source>
        <strain evidence="2">Duluth1</strain>
        <tissue evidence="2">Whole animal</tissue>
    </source>
</reference>
<evidence type="ECO:0000256" key="1">
    <source>
        <dbReference type="SAM" id="MobiDB-lite"/>
    </source>
</evidence>
<dbReference type="AlphaFoldDB" id="A0A9D4L0R6"/>
<evidence type="ECO:0000313" key="3">
    <source>
        <dbReference type="Proteomes" id="UP000828390"/>
    </source>
</evidence>
<accession>A0A9D4L0R6</accession>
<feature type="compositionally biased region" description="Basic and acidic residues" evidence="1">
    <location>
        <begin position="77"/>
        <end position="90"/>
    </location>
</feature>
<gene>
    <name evidence="2" type="ORF">DPMN_092011</name>
</gene>
<dbReference type="Proteomes" id="UP000828390">
    <property type="component" value="Unassembled WGS sequence"/>
</dbReference>
<dbReference type="EMBL" id="JAIWYP010000003">
    <property type="protein sequence ID" value="KAH3849608.1"/>
    <property type="molecule type" value="Genomic_DNA"/>
</dbReference>
<feature type="region of interest" description="Disordered" evidence="1">
    <location>
        <begin position="70"/>
        <end position="99"/>
    </location>
</feature>
<evidence type="ECO:0000313" key="2">
    <source>
        <dbReference type="EMBL" id="KAH3849608.1"/>
    </source>
</evidence>
<name>A0A9D4L0R6_DREPO</name>
<comment type="caution">
    <text evidence="2">The sequence shown here is derived from an EMBL/GenBank/DDBJ whole genome shotgun (WGS) entry which is preliminary data.</text>
</comment>